<dbReference type="EMBL" id="UYRT01082145">
    <property type="protein sequence ID" value="VDN25545.1"/>
    <property type="molecule type" value="Genomic_DNA"/>
</dbReference>
<dbReference type="AlphaFoldDB" id="A0A183E2K6"/>
<evidence type="ECO:0000313" key="2">
    <source>
        <dbReference type="EMBL" id="VDN25545.1"/>
    </source>
</evidence>
<dbReference type="InterPro" id="IPR009976">
    <property type="entry name" value="Sec10-like"/>
</dbReference>
<dbReference type="WBParaSite" id="GPUH_0001521701-mRNA-1">
    <property type="protein sequence ID" value="GPUH_0001521701-mRNA-1"/>
    <property type="gene ID" value="GPUH_0001521701"/>
</dbReference>
<reference evidence="4" key="1">
    <citation type="submission" date="2016-06" db="UniProtKB">
        <authorList>
            <consortium name="WormBaseParasite"/>
        </authorList>
    </citation>
    <scope>IDENTIFICATION</scope>
</reference>
<dbReference type="GO" id="GO:0000145">
    <property type="term" value="C:exocyst"/>
    <property type="evidence" value="ECO:0007669"/>
    <property type="project" value="TreeGrafter"/>
</dbReference>
<feature type="domain" description="Exocyst complex component Sec10-like alpha-helical bundle" evidence="1">
    <location>
        <begin position="20"/>
        <end position="226"/>
    </location>
</feature>
<dbReference type="PANTHER" id="PTHR12100:SF0">
    <property type="entry name" value="EXOCYST COMPLEX COMPONENT 5"/>
    <property type="match status" value="1"/>
</dbReference>
<gene>
    <name evidence="2" type="ORF">GPUH_LOCUS15197</name>
</gene>
<dbReference type="GO" id="GO:0006893">
    <property type="term" value="P:Golgi to plasma membrane transport"/>
    <property type="evidence" value="ECO:0007669"/>
    <property type="project" value="TreeGrafter"/>
</dbReference>
<evidence type="ECO:0000313" key="3">
    <source>
        <dbReference type="Proteomes" id="UP000271098"/>
    </source>
</evidence>
<dbReference type="PANTHER" id="PTHR12100">
    <property type="entry name" value="SEC10"/>
    <property type="match status" value="1"/>
</dbReference>
<protein>
    <submittedName>
        <fullName evidence="4">Exocyst complex component 5</fullName>
    </submittedName>
</protein>
<dbReference type="InterPro" id="IPR048627">
    <property type="entry name" value="Sec10_HB"/>
</dbReference>
<dbReference type="GO" id="GO:0006887">
    <property type="term" value="P:exocytosis"/>
    <property type="evidence" value="ECO:0007669"/>
    <property type="project" value="TreeGrafter"/>
</dbReference>
<evidence type="ECO:0000259" key="1">
    <source>
        <dbReference type="Pfam" id="PF07393"/>
    </source>
</evidence>
<dbReference type="OrthoDB" id="125856at2759"/>
<accession>A0A183E2K6</accession>
<reference evidence="2 3" key="2">
    <citation type="submission" date="2018-11" db="EMBL/GenBank/DDBJ databases">
        <authorList>
            <consortium name="Pathogen Informatics"/>
        </authorList>
    </citation>
    <scope>NUCLEOTIDE SEQUENCE [LARGE SCALE GENOMIC DNA]</scope>
</reference>
<keyword evidence="3" id="KW-1185">Reference proteome</keyword>
<dbReference type="Proteomes" id="UP000271098">
    <property type="component" value="Unassembled WGS sequence"/>
</dbReference>
<name>A0A183E2K6_9BILA</name>
<dbReference type="Pfam" id="PF07393">
    <property type="entry name" value="Sec10_HB"/>
    <property type="match status" value="1"/>
</dbReference>
<evidence type="ECO:0000313" key="4">
    <source>
        <dbReference type="WBParaSite" id="GPUH_0001521701-mRNA-1"/>
    </source>
</evidence>
<proteinExistence type="predicted"/>
<sequence>MIIDVLCNSNGTFFSDTPVEDVCAKKQSDCLRNVENRINLGLERQLNVVVGYIRFLLSSEQKKTDFRPEDENQQVTAMSCVSFSKSFCLALDYFTACAVVVKYLTAEVQIIRDSLDGGNLTSIMLEFGRRFYKVFLNHIYQFTYNSQGAMLLLCDINEYRKCVMSWKIPDVDKQFESLHALANLLVVVPENLNEACSSQLLVDIDRTMVNSFIQLRVDYRSAKLHLNAV</sequence>
<organism evidence="4">
    <name type="scientific">Gongylonema pulchrum</name>
    <dbReference type="NCBI Taxonomy" id="637853"/>
    <lineage>
        <taxon>Eukaryota</taxon>
        <taxon>Metazoa</taxon>
        <taxon>Ecdysozoa</taxon>
        <taxon>Nematoda</taxon>
        <taxon>Chromadorea</taxon>
        <taxon>Rhabditida</taxon>
        <taxon>Spirurina</taxon>
        <taxon>Spiruromorpha</taxon>
        <taxon>Spiruroidea</taxon>
        <taxon>Gongylonematidae</taxon>
        <taxon>Gongylonema</taxon>
    </lineage>
</organism>